<feature type="domain" description="O-methyltransferase dimerisation" evidence="5">
    <location>
        <begin position="30"/>
        <end position="98"/>
    </location>
</feature>
<evidence type="ECO:0000313" key="7">
    <source>
        <dbReference type="Proteomes" id="UP000798951"/>
    </source>
</evidence>
<gene>
    <name evidence="6" type="ORF">FNL39_101857</name>
</gene>
<dbReference type="InterPro" id="IPR012967">
    <property type="entry name" value="COMT_dimerisation"/>
</dbReference>
<comment type="caution">
    <text evidence="6">The sequence shown here is derived from an EMBL/GenBank/DDBJ whole genome shotgun (WGS) entry which is preliminary data.</text>
</comment>
<dbReference type="EMBL" id="VMSD01000001">
    <property type="protein sequence ID" value="KAF0849418.1"/>
    <property type="molecule type" value="Genomic_DNA"/>
</dbReference>
<evidence type="ECO:0000256" key="1">
    <source>
        <dbReference type="ARBA" id="ARBA00022603"/>
    </source>
</evidence>
<dbReference type="Gene3D" id="3.40.50.150">
    <property type="entry name" value="Vaccinia Virus protein VP39"/>
    <property type="match status" value="1"/>
</dbReference>
<dbReference type="SUPFAM" id="SSF53335">
    <property type="entry name" value="S-adenosyl-L-methionine-dependent methyltransferases"/>
    <property type="match status" value="1"/>
</dbReference>
<keyword evidence="1" id="KW-0489">Methyltransferase</keyword>
<dbReference type="PIRSF" id="PIRSF005739">
    <property type="entry name" value="O-mtase"/>
    <property type="match status" value="1"/>
</dbReference>
<sequence>MTELERLVGRVADPVVRQYLSMADDSIVAVLPYALAIAARLDLADACASDGSTVAELADATGFDVEPLTSLMAALAGAGFFARDDRGRFTCTELGAVLGARSAVSMRATLSNVDTYRAWLRAVDAVGDGRALPAASGEAFFSDKAQTRESQQAFSTRMRERSERLYSGVAKLPVWGDAHTVLDIGGGTGTVLAAVLCAQPHLNGILFDLDPVIDLAATRSPLDQVRARCALVTGSFFEELPENADTHLLCSVLHDWDDDKAEDILRASARALPPGGRVLVCELILPETGEPDPAHWSDLGMLMLLGGRERGLSDFDKLFAAAGLMRTRVLPVGIFSLIEATPAAQAARVT</sequence>
<dbReference type="Proteomes" id="UP000798951">
    <property type="component" value="Unassembled WGS sequence"/>
</dbReference>
<evidence type="ECO:0000313" key="6">
    <source>
        <dbReference type="EMBL" id="KAF0849418.1"/>
    </source>
</evidence>
<evidence type="ECO:0000259" key="4">
    <source>
        <dbReference type="Pfam" id="PF00891"/>
    </source>
</evidence>
<dbReference type="Pfam" id="PF00891">
    <property type="entry name" value="Methyltransf_2"/>
    <property type="match status" value="1"/>
</dbReference>
<keyword evidence="3" id="KW-0949">S-adenosyl-L-methionine</keyword>
<evidence type="ECO:0000256" key="2">
    <source>
        <dbReference type="ARBA" id="ARBA00022679"/>
    </source>
</evidence>
<dbReference type="Gene3D" id="1.10.287.1350">
    <property type="match status" value="1"/>
</dbReference>
<evidence type="ECO:0000256" key="3">
    <source>
        <dbReference type="ARBA" id="ARBA00022691"/>
    </source>
</evidence>
<evidence type="ECO:0000259" key="5">
    <source>
        <dbReference type="Pfam" id="PF08100"/>
    </source>
</evidence>
<dbReference type="InterPro" id="IPR029063">
    <property type="entry name" value="SAM-dependent_MTases_sf"/>
</dbReference>
<dbReference type="PANTHER" id="PTHR43712:SF2">
    <property type="entry name" value="O-METHYLTRANSFERASE CICE"/>
    <property type="match status" value="1"/>
</dbReference>
<dbReference type="PROSITE" id="PS51683">
    <property type="entry name" value="SAM_OMT_II"/>
    <property type="match status" value="1"/>
</dbReference>
<keyword evidence="2" id="KW-0808">Transferase</keyword>
<dbReference type="PANTHER" id="PTHR43712">
    <property type="entry name" value="PUTATIVE (AFU_ORTHOLOGUE AFUA_4G14580)-RELATED"/>
    <property type="match status" value="1"/>
</dbReference>
<name>A0ABQ6YUE2_9NOCA</name>
<protein>
    <submittedName>
        <fullName evidence="6">O-methyltransferase</fullName>
    </submittedName>
</protein>
<dbReference type="Gene3D" id="1.10.10.10">
    <property type="entry name" value="Winged helix-like DNA-binding domain superfamily/Winged helix DNA-binding domain"/>
    <property type="match status" value="1"/>
</dbReference>
<dbReference type="Pfam" id="PF08100">
    <property type="entry name" value="Dimerisation"/>
    <property type="match status" value="1"/>
</dbReference>
<proteinExistence type="predicted"/>
<dbReference type="InterPro" id="IPR036388">
    <property type="entry name" value="WH-like_DNA-bd_sf"/>
</dbReference>
<reference evidence="6 7" key="1">
    <citation type="submission" date="2019-07" db="EMBL/GenBank/DDBJ databases">
        <title>Genomic Encyclopedia of Type Strains, Phase IV (KMG-IV): sequencing the most valuable type-strain genomes for metagenomic binning, comparative biology and taxonomic classification.</title>
        <authorList>
            <person name="Goeker M."/>
        </authorList>
    </citation>
    <scope>NUCLEOTIDE SEQUENCE [LARGE SCALE GENOMIC DNA]</scope>
    <source>
        <strain evidence="6 7">DSM 44831</strain>
    </source>
</reference>
<keyword evidence="7" id="KW-1185">Reference proteome</keyword>
<dbReference type="InterPro" id="IPR001077">
    <property type="entry name" value="COMT_C"/>
</dbReference>
<dbReference type="InterPro" id="IPR036390">
    <property type="entry name" value="WH_DNA-bd_sf"/>
</dbReference>
<dbReference type="SUPFAM" id="SSF46785">
    <property type="entry name" value="Winged helix' DNA-binding domain"/>
    <property type="match status" value="1"/>
</dbReference>
<feature type="domain" description="O-methyltransferase C-terminal" evidence="4">
    <location>
        <begin position="123"/>
        <end position="323"/>
    </location>
</feature>
<dbReference type="InterPro" id="IPR016461">
    <property type="entry name" value="COMT-like"/>
</dbReference>
<organism evidence="6 7">
    <name type="scientific">Nocardia caishijiensis</name>
    <dbReference type="NCBI Taxonomy" id="184756"/>
    <lineage>
        <taxon>Bacteria</taxon>
        <taxon>Bacillati</taxon>
        <taxon>Actinomycetota</taxon>
        <taxon>Actinomycetes</taxon>
        <taxon>Mycobacteriales</taxon>
        <taxon>Nocardiaceae</taxon>
        <taxon>Nocardia</taxon>
    </lineage>
</organism>
<accession>A0ABQ6YUE2</accession>
<dbReference type="CDD" id="cd02440">
    <property type="entry name" value="AdoMet_MTases"/>
    <property type="match status" value="1"/>
</dbReference>